<dbReference type="STRING" id="1246995.AFR_20870"/>
<name>U5W3D6_9ACTN</name>
<reference evidence="3 4" key="1">
    <citation type="journal article" date="2014" name="J. Biotechnol.">
        <title>Complete genome sequence of the actinobacterium Actinoplanes friuliensis HAG 010964, producer of the lipopeptide antibiotic friulimycin.</title>
        <authorList>
            <person name="Ruckert C."/>
            <person name="Szczepanowski R."/>
            <person name="Albersmeier A."/>
            <person name="Goesmann A."/>
            <person name="Fischer N."/>
            <person name="Steinkamper A."/>
            <person name="Puhler A."/>
            <person name="Biener R."/>
            <person name="Schwartz D."/>
            <person name="Kalinowski J."/>
        </authorList>
    </citation>
    <scope>NUCLEOTIDE SEQUENCE [LARGE SCALE GENOMIC DNA]</scope>
    <source>
        <strain evidence="3 4">DSM 7358</strain>
    </source>
</reference>
<proteinExistence type="predicted"/>
<dbReference type="Proteomes" id="UP000017746">
    <property type="component" value="Chromosome"/>
</dbReference>
<gene>
    <name evidence="3" type="ORF">AFR_20870</name>
</gene>
<dbReference type="AlphaFoldDB" id="U5W3D6"/>
<dbReference type="PATRIC" id="fig|1246995.3.peg.4231"/>
<keyword evidence="2" id="KW-1133">Transmembrane helix</keyword>
<dbReference type="RefSeq" id="WP_023362818.1">
    <property type="nucleotide sequence ID" value="NC_022657.1"/>
</dbReference>
<dbReference type="KEGG" id="afs:AFR_20870"/>
<dbReference type="HOGENOM" id="CLU_570660_0_0_11"/>
<evidence type="ECO:0000313" key="4">
    <source>
        <dbReference type="Proteomes" id="UP000017746"/>
    </source>
</evidence>
<keyword evidence="4" id="KW-1185">Reference proteome</keyword>
<feature type="compositionally biased region" description="Low complexity" evidence="1">
    <location>
        <begin position="52"/>
        <end position="69"/>
    </location>
</feature>
<feature type="compositionally biased region" description="Low complexity" evidence="1">
    <location>
        <begin position="453"/>
        <end position="477"/>
    </location>
</feature>
<dbReference type="eggNOG" id="ENOG5033THG">
    <property type="taxonomic scope" value="Bacteria"/>
</dbReference>
<evidence type="ECO:0000256" key="1">
    <source>
        <dbReference type="SAM" id="MobiDB-lite"/>
    </source>
</evidence>
<accession>U5W3D6</accession>
<evidence type="ECO:0000256" key="2">
    <source>
        <dbReference type="SAM" id="Phobius"/>
    </source>
</evidence>
<organism evidence="3 4">
    <name type="scientific">Actinoplanes friuliensis DSM 7358</name>
    <dbReference type="NCBI Taxonomy" id="1246995"/>
    <lineage>
        <taxon>Bacteria</taxon>
        <taxon>Bacillati</taxon>
        <taxon>Actinomycetota</taxon>
        <taxon>Actinomycetes</taxon>
        <taxon>Micromonosporales</taxon>
        <taxon>Micromonosporaceae</taxon>
        <taxon>Actinoplanes</taxon>
    </lineage>
</organism>
<feature type="compositionally biased region" description="Polar residues" evidence="1">
    <location>
        <begin position="370"/>
        <end position="380"/>
    </location>
</feature>
<feature type="region of interest" description="Disordered" evidence="1">
    <location>
        <begin position="296"/>
        <end position="479"/>
    </location>
</feature>
<feature type="transmembrane region" description="Helical" evidence="2">
    <location>
        <begin position="492"/>
        <end position="511"/>
    </location>
</feature>
<dbReference type="EMBL" id="CP006272">
    <property type="protein sequence ID" value="AGZ42446.1"/>
    <property type="molecule type" value="Genomic_DNA"/>
</dbReference>
<protein>
    <submittedName>
        <fullName evidence="3">Uncharacterized protein</fullName>
    </submittedName>
</protein>
<feature type="region of interest" description="Disordered" evidence="1">
    <location>
        <begin position="52"/>
        <end position="106"/>
    </location>
</feature>
<evidence type="ECO:0000313" key="3">
    <source>
        <dbReference type="EMBL" id="AGZ42446.1"/>
    </source>
</evidence>
<feature type="compositionally biased region" description="Basic and acidic residues" evidence="1">
    <location>
        <begin position="74"/>
        <end position="95"/>
    </location>
</feature>
<keyword evidence="2" id="KW-0812">Transmembrane</keyword>
<keyword evidence="2" id="KW-0472">Membrane</keyword>
<feature type="compositionally biased region" description="Gly residues" evidence="1">
    <location>
        <begin position="319"/>
        <end position="353"/>
    </location>
</feature>
<feature type="compositionally biased region" description="Low complexity" evidence="1">
    <location>
        <begin position="388"/>
        <end position="414"/>
    </location>
</feature>
<sequence length="521" mass="53193">MRRPSYHRAAQRRGPDRRIIAAVAVLVAFGGVIGVTQISNADESKTVACQAPAADPAAPSGKKAASDPKVGTYTDKDGDVQHKGDGQLAKGEKAPEAQPVEECKTGNTTAKQVNGLTILANSCEDSDLQPHDGFQLGNRCVSTEFGEVGEAAKNPTLLITEFPETVKANTPFTLKVSTRNLVRDRFLAAGQGGYYVESSVLTAEGLVRGHFHTACRMLASTSEAVDPAPVPAFFVATEDKKGGADPDTVTIQVPGLPQEGIAQCASWAGDGSHRIPMMQRANQTPALDAVRVKVEGGQAEEPPAEEPENPPATTPPADNGGGDNNGGNNGGDNNGGGDNDNGNGNGGDNGQGDNGNNPNPGATATPKTDAGNTPPKTGTVTIPPKNDASAPKPAKTTKPAASTGDEATNDNNGDTGNGGDEATKDDEDAESPVQAVAGKTAKPTKKATKEPAAEVVTNTDDGAPDAQQAAAETTDVQAENKSKLALTGANSVTIILGGALLVLSGLVLVGATRRRRAAARD</sequence>